<organism evidence="3">
    <name type="scientific">bioreactor metagenome</name>
    <dbReference type="NCBI Taxonomy" id="1076179"/>
    <lineage>
        <taxon>unclassified sequences</taxon>
        <taxon>metagenomes</taxon>
        <taxon>ecological metagenomes</taxon>
    </lineage>
</organism>
<reference evidence="3" key="1">
    <citation type="submission" date="2019-08" db="EMBL/GenBank/DDBJ databases">
        <authorList>
            <person name="Kucharzyk K."/>
            <person name="Murdoch R.W."/>
            <person name="Higgins S."/>
            <person name="Loffler F."/>
        </authorList>
    </citation>
    <scope>NUCLEOTIDE SEQUENCE</scope>
</reference>
<dbReference type="EMBL" id="VSSQ01062044">
    <property type="protein sequence ID" value="MPN15314.1"/>
    <property type="molecule type" value="Genomic_DNA"/>
</dbReference>
<dbReference type="SUPFAM" id="SSF50465">
    <property type="entry name" value="EF-Tu/eEF-1alpha/eIF2-gamma C-terminal domain"/>
    <property type="match status" value="1"/>
</dbReference>
<proteinExistence type="predicted"/>
<evidence type="ECO:0008006" key="4">
    <source>
        <dbReference type="Google" id="ProtNLM"/>
    </source>
</evidence>
<name>A0A645FT95_9ZZZZ</name>
<accession>A0A645FT95</accession>
<evidence type="ECO:0000313" key="3">
    <source>
        <dbReference type="EMBL" id="MPN15314.1"/>
    </source>
</evidence>
<dbReference type="AlphaFoldDB" id="A0A645FT95"/>
<protein>
    <recommendedName>
        <fullName evidence="4">Elongation factor Tu</fullName>
    </recommendedName>
</protein>
<dbReference type="GO" id="GO:0005525">
    <property type="term" value="F:GTP binding"/>
    <property type="evidence" value="ECO:0007669"/>
    <property type="project" value="UniProtKB-KW"/>
</dbReference>
<comment type="caution">
    <text evidence="3">The sequence shown here is derived from an EMBL/GenBank/DDBJ whole genome shotgun (WGS) entry which is preliminary data.</text>
</comment>
<sequence length="115" mass="12897">MDLIYDNIDSAGNEPILVEATISLVAADQGGKERPITKHYRPNHNFGGPDNRNMFIGQLELEEGEFLYPGQTRNLVVTFLNVHGLRKHLAIGTEWRIQEGLRLVGFGVVKRVLEA</sequence>
<evidence type="ECO:0000256" key="2">
    <source>
        <dbReference type="ARBA" id="ARBA00023134"/>
    </source>
</evidence>
<evidence type="ECO:0000256" key="1">
    <source>
        <dbReference type="ARBA" id="ARBA00022741"/>
    </source>
</evidence>
<keyword evidence="1" id="KW-0547">Nucleotide-binding</keyword>
<dbReference type="Gene3D" id="2.40.30.10">
    <property type="entry name" value="Translation factors"/>
    <property type="match status" value="1"/>
</dbReference>
<dbReference type="InterPro" id="IPR009001">
    <property type="entry name" value="Transl_elong_EF1A/Init_IF2_C"/>
</dbReference>
<gene>
    <name evidence="3" type="ORF">SDC9_162644</name>
</gene>
<keyword evidence="2" id="KW-0342">GTP-binding</keyword>